<dbReference type="GO" id="GO:0004089">
    <property type="term" value="F:carbonate dehydratase activity"/>
    <property type="evidence" value="ECO:0007669"/>
    <property type="project" value="UniProtKB-EC"/>
</dbReference>
<dbReference type="KEGG" id="cyp:PCC8801_4248"/>
<dbReference type="CDD" id="cd03378">
    <property type="entry name" value="beta_CA_cladeC"/>
    <property type="match status" value="1"/>
</dbReference>
<dbReference type="InterPro" id="IPR036874">
    <property type="entry name" value="Carbonic_anhydrase_sf"/>
</dbReference>
<evidence type="ECO:0000313" key="8">
    <source>
        <dbReference type="EMBL" id="ACK68172.1"/>
    </source>
</evidence>
<dbReference type="STRING" id="41431.PCC8801_4248"/>
<gene>
    <name evidence="8" type="ordered locus">PCC8801_4248</name>
</gene>
<dbReference type="PANTHER" id="PTHR11002:SF76">
    <property type="entry name" value="CARBONIC ANHYDRASE"/>
    <property type="match status" value="1"/>
</dbReference>
<dbReference type="OrthoDB" id="9797527at2"/>
<keyword evidence="4 7" id="KW-0862">Zinc</keyword>
<protein>
    <recommendedName>
        <fullName evidence="2">carbonic anhydrase</fullName>
        <ecNumber evidence="2">4.2.1.1</ecNumber>
    </recommendedName>
</protein>
<evidence type="ECO:0000256" key="6">
    <source>
        <dbReference type="ARBA" id="ARBA00048348"/>
    </source>
</evidence>
<dbReference type="Proteomes" id="UP000008204">
    <property type="component" value="Chromosome"/>
</dbReference>
<evidence type="ECO:0000256" key="2">
    <source>
        <dbReference type="ARBA" id="ARBA00012925"/>
    </source>
</evidence>
<evidence type="ECO:0000313" key="9">
    <source>
        <dbReference type="Proteomes" id="UP000008204"/>
    </source>
</evidence>
<dbReference type="InterPro" id="IPR001765">
    <property type="entry name" value="Carbonic_anhydrase"/>
</dbReference>
<evidence type="ECO:0000256" key="1">
    <source>
        <dbReference type="ARBA" id="ARBA00006217"/>
    </source>
</evidence>
<keyword evidence="3 7" id="KW-0479">Metal-binding</keyword>
<reference evidence="9" key="1">
    <citation type="journal article" date="2011" name="MBio">
        <title>Novel metabolic attributes of the genus Cyanothece, comprising a group of unicellular nitrogen-fixing Cyanobacteria.</title>
        <authorList>
            <person name="Bandyopadhyay A."/>
            <person name="Elvitigala T."/>
            <person name="Welsh E."/>
            <person name="Stockel J."/>
            <person name="Liberton M."/>
            <person name="Min H."/>
            <person name="Sherman L.A."/>
            <person name="Pakrasi H.B."/>
        </authorList>
    </citation>
    <scope>NUCLEOTIDE SEQUENCE [LARGE SCALE GENOMIC DNA]</scope>
    <source>
        <strain evidence="9">PCC 8801</strain>
    </source>
</reference>
<dbReference type="RefSeq" id="WP_015785226.1">
    <property type="nucleotide sequence ID" value="NC_011726.1"/>
</dbReference>
<dbReference type="SUPFAM" id="SSF53056">
    <property type="entry name" value="beta-carbonic anhydrase, cab"/>
    <property type="match status" value="1"/>
</dbReference>
<comment type="catalytic activity">
    <reaction evidence="6">
        <text>hydrogencarbonate + H(+) = CO2 + H2O</text>
        <dbReference type="Rhea" id="RHEA:10748"/>
        <dbReference type="ChEBI" id="CHEBI:15377"/>
        <dbReference type="ChEBI" id="CHEBI:15378"/>
        <dbReference type="ChEBI" id="CHEBI:16526"/>
        <dbReference type="ChEBI" id="CHEBI:17544"/>
        <dbReference type="EC" id="4.2.1.1"/>
    </reaction>
</comment>
<proteinExistence type="inferred from homology"/>
<name>B7K6B9_RIPO1</name>
<dbReference type="Gene3D" id="3.40.1050.10">
    <property type="entry name" value="Carbonic anhydrase"/>
    <property type="match status" value="1"/>
</dbReference>
<evidence type="ECO:0000256" key="3">
    <source>
        <dbReference type="ARBA" id="ARBA00022723"/>
    </source>
</evidence>
<dbReference type="AlphaFoldDB" id="B7K6B9"/>
<comment type="similarity">
    <text evidence="1">Belongs to the beta-class carbonic anhydrase family.</text>
</comment>
<dbReference type="Pfam" id="PF00484">
    <property type="entry name" value="Pro_CA"/>
    <property type="match status" value="1"/>
</dbReference>
<feature type="binding site" evidence="7">
    <location>
        <position position="144"/>
    </location>
    <ligand>
        <name>Zn(2+)</name>
        <dbReference type="ChEBI" id="CHEBI:29105"/>
    </ligand>
</feature>
<sequence length="232" mass="24404">MDISRRRLIEFGAGVVGTASLATVLGLNLNEPEPVSAQNGITPDQALEKLMAGNKRFIQGKPLSPNRSSARLREVAQGQNPFAAILSCADSRVPSEIVFDQGFGDLFIVRNAGQVATPEEIGSLEFGTLVLGAKVLLVMGHESCGAVIATMAGNPVPGKIGSVLEQIEPGITEFKGKQDDPIAVKQATEANVLAQIANLKKSPVISELIESGKLKIVGGFYNLKEGSITLLT</sequence>
<accession>B7K6B9</accession>
<evidence type="ECO:0000256" key="4">
    <source>
        <dbReference type="ARBA" id="ARBA00022833"/>
    </source>
</evidence>
<dbReference type="GO" id="GO:0008270">
    <property type="term" value="F:zinc ion binding"/>
    <property type="evidence" value="ECO:0007669"/>
    <property type="project" value="InterPro"/>
</dbReference>
<dbReference type="eggNOG" id="COG0288">
    <property type="taxonomic scope" value="Bacteria"/>
</dbReference>
<feature type="binding site" evidence="7">
    <location>
        <position position="90"/>
    </location>
    <ligand>
        <name>Zn(2+)</name>
        <dbReference type="ChEBI" id="CHEBI:29105"/>
    </ligand>
</feature>
<dbReference type="PANTHER" id="PTHR11002">
    <property type="entry name" value="CARBONIC ANHYDRASE"/>
    <property type="match status" value="1"/>
</dbReference>
<comment type="cofactor">
    <cofactor evidence="7">
        <name>Zn(2+)</name>
        <dbReference type="ChEBI" id="CHEBI:29105"/>
    </cofactor>
    <text evidence="7">Binds 1 zinc ion per subunit.</text>
</comment>
<evidence type="ECO:0000256" key="7">
    <source>
        <dbReference type="PIRSR" id="PIRSR601765-1"/>
    </source>
</evidence>
<dbReference type="EMBL" id="CP001287">
    <property type="protein sequence ID" value="ACK68172.1"/>
    <property type="molecule type" value="Genomic_DNA"/>
</dbReference>
<evidence type="ECO:0000256" key="5">
    <source>
        <dbReference type="ARBA" id="ARBA00023239"/>
    </source>
</evidence>
<organism evidence="8 9">
    <name type="scientific">Rippkaea orientalis (strain PCC 8801 / RF-1)</name>
    <name type="common">Cyanothece sp. (strain PCC 8801)</name>
    <dbReference type="NCBI Taxonomy" id="41431"/>
    <lineage>
        <taxon>Bacteria</taxon>
        <taxon>Bacillati</taxon>
        <taxon>Cyanobacteriota</taxon>
        <taxon>Cyanophyceae</taxon>
        <taxon>Oscillatoriophycideae</taxon>
        <taxon>Chroococcales</taxon>
        <taxon>Aphanothecaceae</taxon>
        <taxon>Rippkaea</taxon>
        <taxon>Rippkaea orientalis</taxon>
    </lineage>
</organism>
<feature type="binding site" evidence="7">
    <location>
        <position position="88"/>
    </location>
    <ligand>
        <name>Zn(2+)</name>
        <dbReference type="ChEBI" id="CHEBI:29105"/>
    </ligand>
</feature>
<dbReference type="HOGENOM" id="CLU_053879_4_2_3"/>
<dbReference type="SMART" id="SM00947">
    <property type="entry name" value="Pro_CA"/>
    <property type="match status" value="1"/>
</dbReference>
<keyword evidence="5" id="KW-0456">Lyase</keyword>
<dbReference type="EC" id="4.2.1.1" evidence="2"/>
<feature type="binding site" evidence="7">
    <location>
        <position position="141"/>
    </location>
    <ligand>
        <name>Zn(2+)</name>
        <dbReference type="ChEBI" id="CHEBI:29105"/>
    </ligand>
</feature>
<keyword evidence="9" id="KW-1185">Reference proteome</keyword>